<proteinExistence type="predicted"/>
<organism evidence="2 3">
    <name type="scientific">Leptospira montravelensis</name>
    <dbReference type="NCBI Taxonomy" id="2484961"/>
    <lineage>
        <taxon>Bacteria</taxon>
        <taxon>Pseudomonadati</taxon>
        <taxon>Spirochaetota</taxon>
        <taxon>Spirochaetia</taxon>
        <taxon>Leptospirales</taxon>
        <taxon>Leptospiraceae</taxon>
        <taxon>Leptospira</taxon>
    </lineage>
</organism>
<evidence type="ECO:0008006" key="4">
    <source>
        <dbReference type="Google" id="ProtNLM"/>
    </source>
</evidence>
<keyword evidence="3" id="KW-1185">Reference proteome</keyword>
<dbReference type="Proteomes" id="UP000297465">
    <property type="component" value="Unassembled WGS sequence"/>
</dbReference>
<reference evidence="3" key="1">
    <citation type="journal article" date="2019" name="PLoS Negl. Trop. Dis.">
        <title>Revisiting the worldwide diversity of Leptospira species in the environment.</title>
        <authorList>
            <person name="Vincent A.T."/>
            <person name="Schiettekatte O."/>
            <person name="Bourhy P."/>
            <person name="Veyrier F.J."/>
            <person name="Picardeau M."/>
        </authorList>
    </citation>
    <scope>NUCLEOTIDE SEQUENCE [LARGE SCALE GENOMIC DNA]</scope>
    <source>
        <strain evidence="3">201800278</strain>
    </source>
</reference>
<accession>A0ABY2LVK5</accession>
<evidence type="ECO:0000256" key="1">
    <source>
        <dbReference type="SAM" id="Phobius"/>
    </source>
</evidence>
<gene>
    <name evidence="2" type="ORF">EHQ31_06900</name>
</gene>
<sequence length="307" mass="34622">MNSKQCPTCGSANIYQESATIYRCGDCFDKLPIGGMMDSPPPKVYGTSKQKSKTDSFKNWKNLITGITVTWLVLGSTFFTYFQNFKSTLNTTTEEETVSIPVDPNLESIEIIPEGEFEYTTAIPDVLGNLYFVGKFTNSSGKSILMPKFTVSLFNESKENIKTSEGYAEKNVVNDGESVIFQVLVEDAPSYFNFDINVTATTLPNETIKPNLVLKQIDIKRTLSKELILVGKIQNKSNFTTNYTRISCLLINKQEKTVDYATVSLEKEDFLPKEVQNFELNFPRSKQVPNFYYCETDAITKENVKAN</sequence>
<keyword evidence="1" id="KW-0472">Membrane</keyword>
<name>A0ABY2LVK5_9LEPT</name>
<evidence type="ECO:0000313" key="2">
    <source>
        <dbReference type="EMBL" id="TGL03822.1"/>
    </source>
</evidence>
<dbReference type="EMBL" id="RQFO01000009">
    <property type="protein sequence ID" value="TGL03822.1"/>
    <property type="molecule type" value="Genomic_DNA"/>
</dbReference>
<feature type="transmembrane region" description="Helical" evidence="1">
    <location>
        <begin position="63"/>
        <end position="82"/>
    </location>
</feature>
<evidence type="ECO:0000313" key="3">
    <source>
        <dbReference type="Proteomes" id="UP000297465"/>
    </source>
</evidence>
<protein>
    <recommendedName>
        <fullName evidence="4">TFIIB-type zinc ribbon-containing protein</fullName>
    </recommendedName>
</protein>
<dbReference type="RefSeq" id="WP_135574931.1">
    <property type="nucleotide sequence ID" value="NZ_RQFN01000031.1"/>
</dbReference>
<keyword evidence="1" id="KW-1133">Transmembrane helix</keyword>
<keyword evidence="1" id="KW-0812">Transmembrane</keyword>
<comment type="caution">
    <text evidence="2">The sequence shown here is derived from an EMBL/GenBank/DDBJ whole genome shotgun (WGS) entry which is preliminary data.</text>
</comment>